<dbReference type="EMBL" id="OB793515">
    <property type="protein sequence ID" value="CAD7427669.1"/>
    <property type="molecule type" value="Genomic_DNA"/>
</dbReference>
<keyword evidence="1" id="KW-0812">Transmembrane</keyword>
<gene>
    <name evidence="2" type="ORF">TMSB3V08_LOCUS4501</name>
</gene>
<accession>A0A7R9HMC0</accession>
<feature type="transmembrane region" description="Helical" evidence="1">
    <location>
        <begin position="277"/>
        <end position="293"/>
    </location>
</feature>
<keyword evidence="1" id="KW-0472">Membrane</keyword>
<evidence type="ECO:0000313" key="2">
    <source>
        <dbReference type="EMBL" id="CAD7427669.1"/>
    </source>
</evidence>
<keyword evidence="1" id="KW-1133">Transmembrane helix</keyword>
<evidence type="ECO:0000256" key="1">
    <source>
        <dbReference type="SAM" id="Phobius"/>
    </source>
</evidence>
<protein>
    <submittedName>
        <fullName evidence="2">Uncharacterized protein</fullName>
    </submittedName>
</protein>
<proteinExistence type="predicted"/>
<sequence length="326" mass="38312">MPKNDSNQENITLNSNRDDQKKLPIEYTFLQQRDHEQSLCTYERFRTERDLPVSMRLCFTKFSSDKIFNRINKFHNARSLDKECFTLFENYPYYRNPPEHSNYTETSITYILLQQPILKCSHFPNKNEQELASVVFITKSTQVKTSQEELQLKKFKYHIFIYNLSSVKIFPTIRLTYYQDISYNLKNQQRIILKIKVQQTIRWNTLYITSLLFSTKGKGGRGHTSPHVISEGDLWGGRGGQGKKTTLCTSITNLSHQTLKKKLHGLSPDHVISTERLPLLTTIVLYIGYLLYLKIKKIENVKKEWGGGERIIFKYKNRGFIFIPMT</sequence>
<reference evidence="2" key="1">
    <citation type="submission" date="2020-11" db="EMBL/GenBank/DDBJ databases">
        <authorList>
            <person name="Tran Van P."/>
        </authorList>
    </citation>
    <scope>NUCLEOTIDE SEQUENCE</scope>
</reference>
<organism evidence="2">
    <name type="scientific">Timema monikensis</name>
    <dbReference type="NCBI Taxonomy" id="170555"/>
    <lineage>
        <taxon>Eukaryota</taxon>
        <taxon>Metazoa</taxon>
        <taxon>Ecdysozoa</taxon>
        <taxon>Arthropoda</taxon>
        <taxon>Hexapoda</taxon>
        <taxon>Insecta</taxon>
        <taxon>Pterygota</taxon>
        <taxon>Neoptera</taxon>
        <taxon>Polyneoptera</taxon>
        <taxon>Phasmatodea</taxon>
        <taxon>Timematodea</taxon>
        <taxon>Timematoidea</taxon>
        <taxon>Timematidae</taxon>
        <taxon>Timema</taxon>
    </lineage>
</organism>
<dbReference type="AlphaFoldDB" id="A0A7R9HMC0"/>
<name>A0A7R9HMC0_9NEOP</name>